<accession>A0A943W4V2</accession>
<comment type="caution">
    <text evidence="1">The sequence shown here is derived from an EMBL/GenBank/DDBJ whole genome shotgun (WGS) entry which is preliminary data.</text>
</comment>
<dbReference type="InterPro" id="IPR001387">
    <property type="entry name" value="Cro/C1-type_HTH"/>
</dbReference>
<dbReference type="Gene3D" id="1.10.260.40">
    <property type="entry name" value="lambda repressor-like DNA-binding domains"/>
    <property type="match status" value="1"/>
</dbReference>
<gene>
    <name evidence="1" type="ORF">OGZ39_12480</name>
</gene>
<organism evidence="1 2">
    <name type="scientific">Lactococcus lactis</name>
    <dbReference type="NCBI Taxonomy" id="1358"/>
    <lineage>
        <taxon>Bacteria</taxon>
        <taxon>Bacillati</taxon>
        <taxon>Bacillota</taxon>
        <taxon>Bacilli</taxon>
        <taxon>Lactobacillales</taxon>
        <taxon>Streptococcaceae</taxon>
        <taxon>Lactococcus</taxon>
    </lineage>
</organism>
<name>A0A943W4V2_9LACT</name>
<reference evidence="1" key="1">
    <citation type="submission" date="2022-10" db="EMBL/GenBank/DDBJ databases">
        <authorList>
            <person name="Turner M.S."/>
            <person name="Huang W."/>
        </authorList>
    </citation>
    <scope>NUCLEOTIDE SEQUENCE</scope>
    <source>
        <strain evidence="1">581</strain>
    </source>
</reference>
<dbReference type="SUPFAM" id="SSF47413">
    <property type="entry name" value="lambda repressor-like DNA-binding domains"/>
    <property type="match status" value="1"/>
</dbReference>
<proteinExistence type="predicted"/>
<protein>
    <submittedName>
        <fullName evidence="1">Helix-turn-helix domain-containing protein</fullName>
    </submittedName>
</protein>
<dbReference type="CDD" id="cd00093">
    <property type="entry name" value="HTH_XRE"/>
    <property type="match status" value="1"/>
</dbReference>
<dbReference type="RefSeq" id="WP_058224308.1">
    <property type="nucleotide sequence ID" value="NZ_CP125771.1"/>
</dbReference>
<evidence type="ECO:0000313" key="2">
    <source>
        <dbReference type="Proteomes" id="UP001152656"/>
    </source>
</evidence>
<dbReference type="PROSITE" id="PS50943">
    <property type="entry name" value="HTH_CROC1"/>
    <property type="match status" value="1"/>
</dbReference>
<dbReference type="AlphaFoldDB" id="A0A943W4V2"/>
<reference evidence="1" key="2">
    <citation type="journal article" date="2023" name="Food Microbiol.">
        <title>Evaluation of the fermentation potential of lactic acid bacteria isolated from herbs, fruits and vegetables as starter cultures in nut-based milk alternatives.</title>
        <authorList>
            <person name="Huang W."/>
            <person name="Dong A."/>
            <person name="Pham H.T."/>
            <person name="Zhou C."/>
            <person name="Huo Z."/>
            <person name="Watjen A.P."/>
            <person name="Prakash S."/>
            <person name="Bang-Berthelsen C.H."/>
            <person name="Turner M.S."/>
        </authorList>
    </citation>
    <scope>NUCLEOTIDE SEQUENCE</scope>
    <source>
        <strain evidence="1">581</strain>
    </source>
</reference>
<evidence type="ECO:0000313" key="1">
    <source>
        <dbReference type="EMBL" id="MDG4982450.1"/>
    </source>
</evidence>
<dbReference type="SMART" id="SM00530">
    <property type="entry name" value="HTH_XRE"/>
    <property type="match status" value="1"/>
</dbReference>
<dbReference type="Pfam" id="PF01381">
    <property type="entry name" value="HTH_3"/>
    <property type="match status" value="1"/>
</dbReference>
<dbReference type="EMBL" id="JAOWLP010000022">
    <property type="protein sequence ID" value="MDG4982450.1"/>
    <property type="molecule type" value="Genomic_DNA"/>
</dbReference>
<sequence>MESFSERLIHLRHSNNLTRQQVRDSLNINNVSTYNRWENGSRTPDNETIFRFANFFKVSPMYMLGFSHLMNGEEFLLDVLENIESEDSTEGLKAKYALEEYRKEFTT</sequence>
<dbReference type="Proteomes" id="UP001152656">
    <property type="component" value="Unassembled WGS sequence"/>
</dbReference>
<dbReference type="GO" id="GO:0003677">
    <property type="term" value="F:DNA binding"/>
    <property type="evidence" value="ECO:0007669"/>
    <property type="project" value="InterPro"/>
</dbReference>
<dbReference type="InterPro" id="IPR010982">
    <property type="entry name" value="Lambda_DNA-bd_dom_sf"/>
</dbReference>